<feature type="compositionally biased region" description="Polar residues" evidence="2">
    <location>
        <begin position="85"/>
        <end position="97"/>
    </location>
</feature>
<feature type="compositionally biased region" description="Basic and acidic residues" evidence="2">
    <location>
        <begin position="9"/>
        <end position="20"/>
    </location>
</feature>
<feature type="compositionally biased region" description="Basic residues" evidence="2">
    <location>
        <begin position="160"/>
        <end position="178"/>
    </location>
</feature>
<evidence type="ECO:0000313" key="4">
    <source>
        <dbReference type="Proteomes" id="UP001516023"/>
    </source>
</evidence>
<comment type="caution">
    <text evidence="3">The sequence shown here is derived from an EMBL/GenBank/DDBJ whole genome shotgun (WGS) entry which is preliminary data.</text>
</comment>
<evidence type="ECO:0000313" key="3">
    <source>
        <dbReference type="EMBL" id="KAL3801006.1"/>
    </source>
</evidence>
<dbReference type="AlphaFoldDB" id="A0ABD3QN12"/>
<reference evidence="3 4" key="1">
    <citation type="journal article" date="2020" name="G3 (Bethesda)">
        <title>Improved Reference Genome for Cyclotella cryptica CCMP332, a Model for Cell Wall Morphogenesis, Salinity Adaptation, and Lipid Production in Diatoms (Bacillariophyta).</title>
        <authorList>
            <person name="Roberts W.R."/>
            <person name="Downey K.M."/>
            <person name="Ruck E.C."/>
            <person name="Traller J.C."/>
            <person name="Alverson A.J."/>
        </authorList>
    </citation>
    <scope>NUCLEOTIDE SEQUENCE [LARGE SCALE GENOMIC DNA]</scope>
    <source>
        <strain evidence="3 4">CCMP332</strain>
    </source>
</reference>
<dbReference type="Proteomes" id="UP001516023">
    <property type="component" value="Unassembled WGS sequence"/>
</dbReference>
<evidence type="ECO:0000256" key="1">
    <source>
        <dbReference type="SAM" id="Coils"/>
    </source>
</evidence>
<accession>A0ABD3QN12</accession>
<proteinExistence type="predicted"/>
<protein>
    <submittedName>
        <fullName evidence="3">Uncharacterized protein</fullName>
    </submittedName>
</protein>
<sequence length="407" mass="46922">MQRTNSNRKKTDILIPEPRHRVGPKGVSSGISFRNLPPPSLDEIKKVCEHYQDKCAGTYESLASRYVYQMASEIEDLVDIMKGESSASGASLPSQNKHSCKARDEKRVKRNSPTTMPHRSPDSCKAKHGSRPSHHSPDSSKTREASRSSRNRNPTIHSKFDHHGHRHGDRTHTTHRKHDAAEKERRRWRNEFQSNHPESLCDENRCLSTWSSSVSSDDESTHQNFISSKPKYIKMARKLECRHDPVIKWPQEEGGNKSYRIESRQHDEVLHWLKEEMDRSQYLIKRSKQMHDEEIEKAKNELEKIKKAAKIIIQAVHKKAKENSAKLEANVQSERKQRVKSDKLVESLIKSQTNQLNQLRKLTCHDDELSEYCDNRNEGLSGLMGDLDLTSVLDELAEDAFQQSYCS</sequence>
<keyword evidence="1" id="KW-0175">Coiled coil</keyword>
<keyword evidence="4" id="KW-1185">Reference proteome</keyword>
<feature type="compositionally biased region" description="Basic and acidic residues" evidence="2">
    <location>
        <begin position="135"/>
        <end position="147"/>
    </location>
</feature>
<name>A0ABD3QN12_9STRA</name>
<feature type="region of interest" description="Disordered" evidence="2">
    <location>
        <begin position="85"/>
        <end position="188"/>
    </location>
</feature>
<organism evidence="3 4">
    <name type="scientific">Cyclotella cryptica</name>
    <dbReference type="NCBI Taxonomy" id="29204"/>
    <lineage>
        <taxon>Eukaryota</taxon>
        <taxon>Sar</taxon>
        <taxon>Stramenopiles</taxon>
        <taxon>Ochrophyta</taxon>
        <taxon>Bacillariophyta</taxon>
        <taxon>Coscinodiscophyceae</taxon>
        <taxon>Thalassiosirophycidae</taxon>
        <taxon>Stephanodiscales</taxon>
        <taxon>Stephanodiscaceae</taxon>
        <taxon>Cyclotella</taxon>
    </lineage>
</organism>
<dbReference type="EMBL" id="JABMIG020000029">
    <property type="protein sequence ID" value="KAL3801006.1"/>
    <property type="molecule type" value="Genomic_DNA"/>
</dbReference>
<gene>
    <name evidence="3" type="ORF">HJC23_002299</name>
</gene>
<feature type="region of interest" description="Disordered" evidence="2">
    <location>
        <begin position="1"/>
        <end position="38"/>
    </location>
</feature>
<feature type="coiled-coil region" evidence="1">
    <location>
        <begin position="288"/>
        <end position="337"/>
    </location>
</feature>
<evidence type="ECO:0000256" key="2">
    <source>
        <dbReference type="SAM" id="MobiDB-lite"/>
    </source>
</evidence>